<dbReference type="Pfam" id="PF00455">
    <property type="entry name" value="DeoRC"/>
    <property type="match status" value="1"/>
</dbReference>
<keyword evidence="1" id="KW-0805">Transcription regulation</keyword>
<evidence type="ECO:0000256" key="1">
    <source>
        <dbReference type="ARBA" id="ARBA00023015"/>
    </source>
</evidence>
<dbReference type="SUPFAM" id="SSF100950">
    <property type="entry name" value="NagB/RpiA/CoA transferase-like"/>
    <property type="match status" value="1"/>
</dbReference>
<dbReference type="InterPro" id="IPR014036">
    <property type="entry name" value="DeoR-like_C"/>
</dbReference>
<dbReference type="PANTHER" id="PTHR30363:SF44">
    <property type="entry name" value="AGA OPERON TRANSCRIPTIONAL REPRESSOR-RELATED"/>
    <property type="match status" value="1"/>
</dbReference>
<sequence length="253" mass="28358">MFQIERVEKILEYINRKKKANVKELSEQFEVSKVTIRRDLDELAEKGLVVKTHGGVMSIMNKFAYEIPIASKFEANSEAKKKIGALAASLIEEGDIVVFDAGSTTLEIAKSMKTQDITVLTNDIKISMEVAMKPNVKLMVSGGALSDSVYTLVGDQTVEFFKKVHVNKTFLGCDAIDLEFGISNRTREEVPAKKAMIDAAEEVIMVTDDSKHNTKVFCYLCEISRINKLITNRIDDRFRLELEKIGVEVLIAE</sequence>
<evidence type="ECO:0000256" key="2">
    <source>
        <dbReference type="ARBA" id="ARBA00023125"/>
    </source>
</evidence>
<dbReference type="PROSITE" id="PS00894">
    <property type="entry name" value="HTH_DEOR_1"/>
    <property type="match status" value="1"/>
</dbReference>
<gene>
    <name evidence="5" type="ORF">PSTEL_18810</name>
</gene>
<dbReference type="InterPro" id="IPR050313">
    <property type="entry name" value="Carb_Metab_HTH_regulators"/>
</dbReference>
<dbReference type="InterPro" id="IPR036390">
    <property type="entry name" value="WH_DNA-bd_sf"/>
</dbReference>
<dbReference type="SMART" id="SM00420">
    <property type="entry name" value="HTH_DEOR"/>
    <property type="match status" value="1"/>
</dbReference>
<dbReference type="SUPFAM" id="SSF46785">
    <property type="entry name" value="Winged helix' DNA-binding domain"/>
    <property type="match status" value="1"/>
</dbReference>
<dbReference type="PANTHER" id="PTHR30363">
    <property type="entry name" value="HTH-TYPE TRANSCRIPTIONAL REGULATOR SRLR-RELATED"/>
    <property type="match status" value="1"/>
</dbReference>
<keyword evidence="3" id="KW-0804">Transcription</keyword>
<dbReference type="AlphaFoldDB" id="A0A089LVE6"/>
<dbReference type="GO" id="GO:0003677">
    <property type="term" value="F:DNA binding"/>
    <property type="evidence" value="ECO:0007669"/>
    <property type="project" value="UniProtKB-KW"/>
</dbReference>
<evidence type="ECO:0000313" key="5">
    <source>
        <dbReference type="EMBL" id="AIQ64862.1"/>
    </source>
</evidence>
<dbReference type="Pfam" id="PF08220">
    <property type="entry name" value="HTH_DeoR"/>
    <property type="match status" value="1"/>
</dbReference>
<protein>
    <submittedName>
        <fullName evidence="5">Glucitol operon repressor</fullName>
    </submittedName>
</protein>
<dbReference type="PROSITE" id="PS51000">
    <property type="entry name" value="HTH_DEOR_2"/>
    <property type="match status" value="1"/>
</dbReference>
<evidence type="ECO:0000313" key="6">
    <source>
        <dbReference type="Proteomes" id="UP000029507"/>
    </source>
</evidence>
<proteinExistence type="predicted"/>
<organism evidence="5 6">
    <name type="scientific">Paenibacillus stellifer</name>
    <dbReference type="NCBI Taxonomy" id="169760"/>
    <lineage>
        <taxon>Bacteria</taxon>
        <taxon>Bacillati</taxon>
        <taxon>Bacillota</taxon>
        <taxon>Bacilli</taxon>
        <taxon>Bacillales</taxon>
        <taxon>Paenibacillaceae</taxon>
        <taxon>Paenibacillus</taxon>
    </lineage>
</organism>
<dbReference type="KEGG" id="pste:PSTEL_18810"/>
<dbReference type="PRINTS" id="PR00037">
    <property type="entry name" value="HTHLACR"/>
</dbReference>
<dbReference type="SMART" id="SM01134">
    <property type="entry name" value="DeoRC"/>
    <property type="match status" value="1"/>
</dbReference>
<dbReference type="InterPro" id="IPR037171">
    <property type="entry name" value="NagB/RpiA_transferase-like"/>
</dbReference>
<name>A0A089LVE6_9BACL</name>
<keyword evidence="6" id="KW-1185">Reference proteome</keyword>
<dbReference type="OrthoDB" id="9797223at2"/>
<reference evidence="5 6" key="1">
    <citation type="submission" date="2014-08" db="EMBL/GenBank/DDBJ databases">
        <title>Comparative genomics of the Paenibacillus odorifer group.</title>
        <authorList>
            <person name="den Bakker H.C."/>
            <person name="Tsai Y.-C."/>
            <person name="Martin N."/>
            <person name="Korlach J."/>
            <person name="Wiedmann M."/>
        </authorList>
    </citation>
    <scope>NUCLEOTIDE SEQUENCE [LARGE SCALE GENOMIC DNA]</scope>
    <source>
        <strain evidence="5 6">DSM 14472</strain>
    </source>
</reference>
<evidence type="ECO:0000259" key="4">
    <source>
        <dbReference type="PROSITE" id="PS51000"/>
    </source>
</evidence>
<dbReference type="InterPro" id="IPR018356">
    <property type="entry name" value="Tscrpt_reg_HTH_DeoR_CS"/>
</dbReference>
<accession>A0A089LVE6</accession>
<dbReference type="InterPro" id="IPR001034">
    <property type="entry name" value="DeoR_HTH"/>
</dbReference>
<feature type="domain" description="HTH deoR-type" evidence="4">
    <location>
        <begin position="3"/>
        <end position="58"/>
    </location>
</feature>
<dbReference type="GO" id="GO:0003700">
    <property type="term" value="F:DNA-binding transcription factor activity"/>
    <property type="evidence" value="ECO:0007669"/>
    <property type="project" value="InterPro"/>
</dbReference>
<dbReference type="Gene3D" id="3.40.50.1360">
    <property type="match status" value="1"/>
</dbReference>
<keyword evidence="2" id="KW-0238">DNA-binding</keyword>
<evidence type="ECO:0000256" key="3">
    <source>
        <dbReference type="ARBA" id="ARBA00023163"/>
    </source>
</evidence>
<dbReference type="STRING" id="169760.PSTEL_18810"/>
<dbReference type="EMBL" id="CP009286">
    <property type="protein sequence ID" value="AIQ64862.1"/>
    <property type="molecule type" value="Genomic_DNA"/>
</dbReference>
<dbReference type="Gene3D" id="1.10.10.10">
    <property type="entry name" value="Winged helix-like DNA-binding domain superfamily/Winged helix DNA-binding domain"/>
    <property type="match status" value="1"/>
</dbReference>
<dbReference type="RefSeq" id="WP_038697464.1">
    <property type="nucleotide sequence ID" value="NZ_CP009286.1"/>
</dbReference>
<dbReference type="HOGENOM" id="CLU_060699_1_4_9"/>
<dbReference type="Proteomes" id="UP000029507">
    <property type="component" value="Chromosome"/>
</dbReference>
<dbReference type="InterPro" id="IPR036388">
    <property type="entry name" value="WH-like_DNA-bd_sf"/>
</dbReference>